<name>A0A0E2D6Q1_LEPIR</name>
<sequence length="184" mass="21512">MTNTILRPVSCEKCLEFLGQVARVFLSEDELNDPQYMQSLGLKFLGGDKFSGDPITNIAVWPGKNNANLKFKDYQFCCPAHPSCSHEYETFTFKETDEDEEDEINEIFREGKIRDAKERLRTDEIYNQNKEANRERIRLEKKYGPIFKSGVIYRVGTWEEPTCAMEPEKSSWLSNYITWKLKTI</sequence>
<reference evidence="1 2" key="1">
    <citation type="submission" date="2012-10" db="EMBL/GenBank/DDBJ databases">
        <authorList>
            <person name="Harkins D.M."/>
            <person name="Durkin A.S."/>
            <person name="Brinkac L.M."/>
            <person name="Haft D.H."/>
            <person name="Selengut J.D."/>
            <person name="Sanka R."/>
            <person name="DePew J."/>
            <person name="Purushe J."/>
            <person name="Chanthongthip A."/>
            <person name="Lattana O."/>
            <person name="Phetsouvanh R."/>
            <person name="Newton P.N."/>
            <person name="Vinetz J.M."/>
            <person name="Sutton G.G."/>
            <person name="Nierman W.C."/>
            <person name="Fouts D.E."/>
        </authorList>
    </citation>
    <scope>NUCLEOTIDE SEQUENCE [LARGE SCALE GENOMIC DNA]</scope>
    <source>
        <strain evidence="1 2">UI 12758</strain>
    </source>
</reference>
<accession>A0A0E2D6Q1</accession>
<evidence type="ECO:0000313" key="1">
    <source>
        <dbReference type="EMBL" id="EKR55200.1"/>
    </source>
</evidence>
<evidence type="ECO:0000313" key="2">
    <source>
        <dbReference type="Proteomes" id="UP000001340"/>
    </source>
</evidence>
<proteinExistence type="predicted"/>
<dbReference type="RefSeq" id="WP_002100676.1">
    <property type="nucleotide sequence ID" value="NZ_AHNR02000033.1"/>
</dbReference>
<organism evidence="1 2">
    <name type="scientific">Leptospira interrogans str. UI 12758</name>
    <dbReference type="NCBI Taxonomy" id="1049938"/>
    <lineage>
        <taxon>Bacteria</taxon>
        <taxon>Pseudomonadati</taxon>
        <taxon>Spirochaetota</taxon>
        <taxon>Spirochaetia</taxon>
        <taxon>Leptospirales</taxon>
        <taxon>Leptospiraceae</taxon>
        <taxon>Leptospira</taxon>
    </lineage>
</organism>
<protein>
    <submittedName>
        <fullName evidence="1">Uncharacterized protein</fullName>
    </submittedName>
</protein>
<dbReference type="Proteomes" id="UP000001340">
    <property type="component" value="Unassembled WGS sequence"/>
</dbReference>
<dbReference type="AlphaFoldDB" id="A0A0E2D6Q1"/>
<dbReference type="EMBL" id="AHNR02000033">
    <property type="protein sequence ID" value="EKR55200.1"/>
    <property type="molecule type" value="Genomic_DNA"/>
</dbReference>
<comment type="caution">
    <text evidence="1">The sequence shown here is derived from an EMBL/GenBank/DDBJ whole genome shotgun (WGS) entry which is preliminary data.</text>
</comment>
<gene>
    <name evidence="1" type="ORF">LEP1GSC105_0061</name>
</gene>